<keyword evidence="3" id="KW-1185">Reference proteome</keyword>
<dbReference type="AlphaFoldDB" id="A0A2P8DTW7"/>
<name>A0A2P8DTW7_9ACTN</name>
<evidence type="ECO:0000313" key="2">
    <source>
        <dbReference type="EMBL" id="PSL00655.1"/>
    </source>
</evidence>
<feature type="compositionally biased region" description="Basic and acidic residues" evidence="1">
    <location>
        <begin position="11"/>
        <end position="29"/>
    </location>
</feature>
<gene>
    <name evidence="2" type="ORF">CLV63_101129</name>
</gene>
<evidence type="ECO:0008006" key="4">
    <source>
        <dbReference type="Google" id="ProtNLM"/>
    </source>
</evidence>
<dbReference type="RefSeq" id="WP_106580853.1">
    <property type="nucleotide sequence ID" value="NZ_PYGA01000001.1"/>
</dbReference>
<dbReference type="OrthoDB" id="3300405at2"/>
<sequence>MRTESGPTGDDPEHSGPDDENRARTRWDSADPEPSGPDDDESHVRARWGAPGTAERAPESLRRSARAAYAQRRPGAVLADLTDDSVFAHGRRPGPGDDGPRYLTYRAAGVAVRIEVTAHVRDRSIVGQVTPAGPVEVTVHWQRGRRGAEADADGAFIAEGVPPGPISLTVRRPAEHPIATSWTTV</sequence>
<feature type="region of interest" description="Disordered" evidence="1">
    <location>
        <begin position="1"/>
        <end position="72"/>
    </location>
</feature>
<protein>
    <recommendedName>
        <fullName evidence="4">Carboxypeptidase regulatory-like domain-containing protein</fullName>
    </recommendedName>
</protein>
<evidence type="ECO:0000256" key="1">
    <source>
        <dbReference type="SAM" id="MobiDB-lite"/>
    </source>
</evidence>
<dbReference type="EMBL" id="PYGA01000001">
    <property type="protein sequence ID" value="PSL00655.1"/>
    <property type="molecule type" value="Genomic_DNA"/>
</dbReference>
<evidence type="ECO:0000313" key="3">
    <source>
        <dbReference type="Proteomes" id="UP000240542"/>
    </source>
</evidence>
<dbReference type="Proteomes" id="UP000240542">
    <property type="component" value="Unassembled WGS sequence"/>
</dbReference>
<organism evidence="2 3">
    <name type="scientific">Murinocardiopsis flavida</name>
    <dbReference type="NCBI Taxonomy" id="645275"/>
    <lineage>
        <taxon>Bacteria</taxon>
        <taxon>Bacillati</taxon>
        <taxon>Actinomycetota</taxon>
        <taxon>Actinomycetes</taxon>
        <taxon>Streptosporangiales</taxon>
        <taxon>Nocardiopsidaceae</taxon>
        <taxon>Murinocardiopsis</taxon>
    </lineage>
</organism>
<comment type="caution">
    <text evidence="2">The sequence shown here is derived from an EMBL/GenBank/DDBJ whole genome shotgun (WGS) entry which is preliminary data.</text>
</comment>
<proteinExistence type="predicted"/>
<accession>A0A2P8DTW7</accession>
<reference evidence="2 3" key="1">
    <citation type="submission" date="2018-03" db="EMBL/GenBank/DDBJ databases">
        <title>Genomic Encyclopedia of Archaeal and Bacterial Type Strains, Phase II (KMG-II): from individual species to whole genera.</title>
        <authorList>
            <person name="Goeker M."/>
        </authorList>
    </citation>
    <scope>NUCLEOTIDE SEQUENCE [LARGE SCALE GENOMIC DNA]</scope>
    <source>
        <strain evidence="2 3">DSM 45312</strain>
    </source>
</reference>